<dbReference type="AlphaFoldDB" id="A0AAE0BNE0"/>
<dbReference type="Gene3D" id="1.20.58.760">
    <property type="entry name" value="Peptidase M41"/>
    <property type="match status" value="1"/>
</dbReference>
<dbReference type="SUPFAM" id="SSF140990">
    <property type="entry name" value="FtsH protease domain-like"/>
    <property type="match status" value="1"/>
</dbReference>
<reference evidence="2 3" key="1">
    <citation type="journal article" date="2015" name="Genome Biol. Evol.">
        <title>Comparative Genomics of a Bacterivorous Green Alga Reveals Evolutionary Causalities and Consequences of Phago-Mixotrophic Mode of Nutrition.</title>
        <authorList>
            <person name="Burns J.A."/>
            <person name="Paasch A."/>
            <person name="Narechania A."/>
            <person name="Kim E."/>
        </authorList>
    </citation>
    <scope>NUCLEOTIDE SEQUENCE [LARGE SCALE GENOMIC DNA]</scope>
    <source>
        <strain evidence="2 3">PLY_AMNH</strain>
    </source>
</reference>
<proteinExistence type="predicted"/>
<feature type="transmembrane region" description="Helical" evidence="1">
    <location>
        <begin position="220"/>
        <end position="238"/>
    </location>
</feature>
<keyword evidence="1" id="KW-0472">Membrane</keyword>
<evidence type="ECO:0000313" key="2">
    <source>
        <dbReference type="EMBL" id="KAK3239204.1"/>
    </source>
</evidence>
<name>A0AAE0BNE0_9CHLO</name>
<keyword evidence="1" id="KW-1133">Transmembrane helix</keyword>
<dbReference type="GO" id="GO:0005524">
    <property type="term" value="F:ATP binding"/>
    <property type="evidence" value="ECO:0007669"/>
    <property type="project" value="InterPro"/>
</dbReference>
<evidence type="ECO:0000256" key="1">
    <source>
        <dbReference type="SAM" id="Phobius"/>
    </source>
</evidence>
<comment type="caution">
    <text evidence="2">The sequence shown here is derived from an EMBL/GenBank/DDBJ whole genome shotgun (WGS) entry which is preliminary data.</text>
</comment>
<feature type="transmembrane region" description="Helical" evidence="1">
    <location>
        <begin position="147"/>
        <end position="167"/>
    </location>
</feature>
<dbReference type="EMBL" id="LGRX02033995">
    <property type="protein sequence ID" value="KAK3239204.1"/>
    <property type="molecule type" value="Genomic_DNA"/>
</dbReference>
<accession>A0AAE0BNE0</accession>
<evidence type="ECO:0000313" key="3">
    <source>
        <dbReference type="Proteomes" id="UP001190700"/>
    </source>
</evidence>
<sequence length="359" mass="39372">MSYSMLSKLSLHKCVNAVPVSQRLTSRPQPVRSNRINGKKLCTRTERFTVYSCAETTAGPSKASLESQLEECLEEFRMLPPSEKAVGSLEASTKVKDILGNMKEGGYFSLYDSLSELERRTVYPRQLSECGINNPSELAVGSVRNDAAFFGTVVIGSSLLAVLAGFLPGDWGFWGMYFSGGISIVTLAIGSTAPGLLDVIINKFSLVFPDYRERTLKHEAAHFLIAYLLGVPVTGYSLDLGKEHTDFAEAKLQRRMAGGVGLETSQVNVLAVICMAGVAAEGLNYDKVIGQNGDLRLLQRILRRSEVKMNDNTQMDVTRWAVFQAAEMLKENDAAYVRLMDAMKNRASVLKCIEAIESA</sequence>
<dbReference type="GO" id="GO:0004176">
    <property type="term" value="F:ATP-dependent peptidase activity"/>
    <property type="evidence" value="ECO:0007669"/>
    <property type="project" value="InterPro"/>
</dbReference>
<gene>
    <name evidence="2" type="ORF">CYMTET_50854</name>
</gene>
<dbReference type="GO" id="GO:0004222">
    <property type="term" value="F:metalloendopeptidase activity"/>
    <property type="evidence" value="ECO:0007669"/>
    <property type="project" value="InterPro"/>
</dbReference>
<keyword evidence="3" id="KW-1185">Reference proteome</keyword>
<dbReference type="GO" id="GO:0006508">
    <property type="term" value="P:proteolysis"/>
    <property type="evidence" value="ECO:0007669"/>
    <property type="project" value="InterPro"/>
</dbReference>
<dbReference type="PANTHER" id="PTHR33471">
    <property type="entry name" value="ATP-DEPENDENT ZINC METALLOPROTEASE-RELATED"/>
    <property type="match status" value="1"/>
</dbReference>
<dbReference type="Proteomes" id="UP001190700">
    <property type="component" value="Unassembled WGS sequence"/>
</dbReference>
<feature type="transmembrane region" description="Helical" evidence="1">
    <location>
        <begin position="173"/>
        <end position="199"/>
    </location>
</feature>
<dbReference type="InterPro" id="IPR037219">
    <property type="entry name" value="Peptidase_M41-like"/>
</dbReference>
<keyword evidence="1" id="KW-0812">Transmembrane</keyword>
<dbReference type="PANTHER" id="PTHR33471:SF7">
    <property type="entry name" value="ATP-DEPENDENT ZINC METALLOPROTEASE-RELATED"/>
    <property type="match status" value="1"/>
</dbReference>
<organism evidence="2 3">
    <name type="scientific">Cymbomonas tetramitiformis</name>
    <dbReference type="NCBI Taxonomy" id="36881"/>
    <lineage>
        <taxon>Eukaryota</taxon>
        <taxon>Viridiplantae</taxon>
        <taxon>Chlorophyta</taxon>
        <taxon>Pyramimonadophyceae</taxon>
        <taxon>Pyramimonadales</taxon>
        <taxon>Pyramimonadaceae</taxon>
        <taxon>Cymbomonas</taxon>
    </lineage>
</organism>
<protein>
    <submittedName>
        <fullName evidence="2">Uncharacterized protein</fullName>
    </submittedName>
</protein>